<dbReference type="CDD" id="cd09916">
    <property type="entry name" value="CpxP_like"/>
    <property type="match status" value="1"/>
</dbReference>
<dbReference type="KEGG" id="nik:F5I99_00450"/>
<keyword evidence="3" id="KW-1185">Reference proteome</keyword>
<organism evidence="2 3">
    <name type="scientific">Nitrincola iocasae</name>
    <dbReference type="NCBI Taxonomy" id="2614693"/>
    <lineage>
        <taxon>Bacteria</taxon>
        <taxon>Pseudomonadati</taxon>
        <taxon>Pseudomonadota</taxon>
        <taxon>Gammaproteobacteria</taxon>
        <taxon>Oceanospirillales</taxon>
        <taxon>Oceanospirillaceae</taxon>
        <taxon>Nitrincola</taxon>
    </lineage>
</organism>
<feature type="chain" id="PRO_5023825887" evidence="1">
    <location>
        <begin position="27"/>
        <end position="199"/>
    </location>
</feature>
<evidence type="ECO:0000313" key="3">
    <source>
        <dbReference type="Proteomes" id="UP000325606"/>
    </source>
</evidence>
<reference evidence="2 3" key="1">
    <citation type="submission" date="2019-09" db="EMBL/GenBank/DDBJ databases">
        <title>Nitrincola iocasae sp. nov., a bacterium isolated from the sediment collected at a cold seep field in South China Sea.</title>
        <authorList>
            <person name="Zhang H."/>
            <person name="Wang H."/>
            <person name="Li C."/>
        </authorList>
    </citation>
    <scope>NUCLEOTIDE SEQUENCE [LARGE SCALE GENOMIC DNA]</scope>
    <source>
        <strain evidence="2 3">KXZD1103</strain>
    </source>
</reference>
<protein>
    <submittedName>
        <fullName evidence="2">Periplasmic heavy metal sensor</fullName>
    </submittedName>
</protein>
<gene>
    <name evidence="2" type="ORF">F5I99_00450</name>
</gene>
<accession>A0A5J6L9P6</accession>
<dbReference type="InterPro" id="IPR012899">
    <property type="entry name" value="LTXXQ"/>
</dbReference>
<dbReference type="Gene3D" id="1.20.120.1490">
    <property type="match status" value="1"/>
</dbReference>
<dbReference type="RefSeq" id="WP_151053156.1">
    <property type="nucleotide sequence ID" value="NZ_CP044222.1"/>
</dbReference>
<proteinExistence type="predicted"/>
<feature type="signal peptide" evidence="1">
    <location>
        <begin position="1"/>
        <end position="26"/>
    </location>
</feature>
<evidence type="ECO:0000313" key="2">
    <source>
        <dbReference type="EMBL" id="QEW05091.1"/>
    </source>
</evidence>
<name>A0A5J6L9P6_9GAMM</name>
<dbReference type="EMBL" id="CP044222">
    <property type="protein sequence ID" value="QEW05091.1"/>
    <property type="molecule type" value="Genomic_DNA"/>
</dbReference>
<dbReference type="GO" id="GO:0042597">
    <property type="term" value="C:periplasmic space"/>
    <property type="evidence" value="ECO:0007669"/>
    <property type="project" value="InterPro"/>
</dbReference>
<sequence>MIISKNSLLQGLSILLLTAVSSQVIAQGVGSGMMDNMRGGQSEAKSETNSPMSKGGMGMMSGGMQGGMMSGMGGGMMGSCPMMEGGMGMMGTGMHAQLTQEQRLEVRELRHAHRPTQFEQMGHLMNLREDLMAKMSSDRPNPDEIKALHSQIAEMHGEMLVARIKLNNAIQDLLTDEQRQTLIESPATNSDETDHAAHH</sequence>
<evidence type="ECO:0000256" key="1">
    <source>
        <dbReference type="SAM" id="SignalP"/>
    </source>
</evidence>
<dbReference type="Proteomes" id="UP000325606">
    <property type="component" value="Chromosome"/>
</dbReference>
<dbReference type="AlphaFoldDB" id="A0A5J6L9P6"/>
<keyword evidence="1" id="KW-0732">Signal</keyword>